<dbReference type="PANTHER" id="PTHR43280:SF2">
    <property type="entry name" value="HTH-TYPE TRANSCRIPTIONAL REGULATOR EXSA"/>
    <property type="match status" value="1"/>
</dbReference>
<proteinExistence type="predicted"/>
<organism evidence="6 7">
    <name type="scientific">Paenibacillus aurantius</name>
    <dbReference type="NCBI Taxonomy" id="2918900"/>
    <lineage>
        <taxon>Bacteria</taxon>
        <taxon>Bacillati</taxon>
        <taxon>Bacillota</taxon>
        <taxon>Bacilli</taxon>
        <taxon>Bacillales</taxon>
        <taxon>Paenibacillaceae</taxon>
        <taxon>Paenibacillus</taxon>
    </lineage>
</organism>
<dbReference type="SUPFAM" id="SSF46689">
    <property type="entry name" value="Homeodomain-like"/>
    <property type="match status" value="1"/>
</dbReference>
<dbReference type="Gene3D" id="1.10.10.60">
    <property type="entry name" value="Homeodomain-like"/>
    <property type="match status" value="2"/>
</dbReference>
<dbReference type="InterPro" id="IPR020449">
    <property type="entry name" value="Tscrpt_reg_AraC-type_HTH"/>
</dbReference>
<evidence type="ECO:0000259" key="5">
    <source>
        <dbReference type="PROSITE" id="PS01124"/>
    </source>
</evidence>
<evidence type="ECO:0000256" key="2">
    <source>
        <dbReference type="ARBA" id="ARBA00023125"/>
    </source>
</evidence>
<dbReference type="PROSITE" id="PS00041">
    <property type="entry name" value="HTH_ARAC_FAMILY_1"/>
    <property type="match status" value="1"/>
</dbReference>
<dbReference type="AlphaFoldDB" id="A0AA96LBA0"/>
<keyword evidence="4" id="KW-0472">Membrane</keyword>
<evidence type="ECO:0000256" key="3">
    <source>
        <dbReference type="ARBA" id="ARBA00023163"/>
    </source>
</evidence>
<feature type="transmembrane region" description="Helical" evidence="4">
    <location>
        <begin position="21"/>
        <end position="44"/>
    </location>
</feature>
<dbReference type="InterPro" id="IPR041522">
    <property type="entry name" value="CdaR_GGDEF"/>
</dbReference>
<reference evidence="6 7" key="1">
    <citation type="submission" date="2022-02" db="EMBL/GenBank/DDBJ databases">
        <title>Paenibacillus sp. MBLB1776 Whole Genome Shotgun Sequencing.</title>
        <authorList>
            <person name="Hwang C.Y."/>
            <person name="Cho E.-S."/>
            <person name="Seo M.-J."/>
        </authorList>
    </citation>
    <scope>NUCLEOTIDE SEQUENCE [LARGE SCALE GENOMIC DNA]</scope>
    <source>
        <strain evidence="6 7">MBLB1776</strain>
    </source>
</reference>
<protein>
    <submittedName>
        <fullName evidence="6">Helix-turn-helix domain-containing protein</fullName>
    </submittedName>
</protein>
<dbReference type="InterPro" id="IPR018060">
    <property type="entry name" value="HTH_AraC"/>
</dbReference>
<sequence>MKQPWRKGEDLEMNNNWFRRLLLSYLPVFFIVTTILFIVFFQVFNEQNRKEALKANEFLGSQVMQYLDNSLRSIDFKVLREMLTNPSLKNYFANSPLDDVTAAIQAVGVMDELKLESPLIHSIYLVRDRDNTVLSNGKRIPLEDFPDAAFIKASRDHHVLRWEGARDFKAFPSQTPVRVMTLVRGESTGEDGLVVVNVDLPTVEKTILQMYDPNFTFVHVLNRAGEALWEPENPGKAGSAKLSKGEVFSEFTSSYGGWKVQTGLANGKVVKFALEFYTVWFAFAIVVVLIGVAWVIYVTRRNYKPIQQIVTLIQTVASQKKPGPERLQGNEFGFIQTTLESMIDQTRQYRQTYEENLILQKKYFFQELLEGKKAYDKEEFRAEMDKFHIPFLDSLDNRWTAAVVEMDRYRQFTEDYHEQDQSLLKFVLSTVLQETAQQAGTEVWAEWLSDRRLTAMLWVKENRPPGLFEQKLLSTYREWVEQNLGFTVTVGVGKQAEDLTGLRESLKEASHALAYKAALGCNRILPRSEVPDTNRDVYGFLQTISRLVQAMRLSEDEWEKHFDHLFQQMKSSVLSRQEIWNTMELLVQHYEREFGELSREYQELWADSLQELLKNLEDWETVEDLRRLCYESFRELAEKMGSMRHAKKNRTLILEIRRYVEENYSNPELSLTYLSEKFSINPKYLSKLFKEEIGDKFLDMLIRHRMEKAKQLMLETDKPIQEISEEVGYTNYNSFNRAFKNAVGVPPSDFRKQV</sequence>
<feature type="transmembrane region" description="Helical" evidence="4">
    <location>
        <begin position="277"/>
        <end position="298"/>
    </location>
</feature>
<keyword evidence="1" id="KW-0805">Transcription regulation</keyword>
<evidence type="ECO:0000256" key="1">
    <source>
        <dbReference type="ARBA" id="ARBA00023015"/>
    </source>
</evidence>
<evidence type="ECO:0000313" key="7">
    <source>
        <dbReference type="Proteomes" id="UP001305702"/>
    </source>
</evidence>
<name>A0AA96LBA0_9BACL</name>
<keyword evidence="4" id="KW-0812">Transmembrane</keyword>
<dbReference type="PANTHER" id="PTHR43280">
    <property type="entry name" value="ARAC-FAMILY TRANSCRIPTIONAL REGULATOR"/>
    <property type="match status" value="1"/>
</dbReference>
<dbReference type="PRINTS" id="PR00032">
    <property type="entry name" value="HTHARAC"/>
</dbReference>
<evidence type="ECO:0000256" key="4">
    <source>
        <dbReference type="SAM" id="Phobius"/>
    </source>
</evidence>
<feature type="domain" description="HTH araC/xylS-type" evidence="5">
    <location>
        <begin position="654"/>
        <end position="753"/>
    </location>
</feature>
<dbReference type="EMBL" id="CP130318">
    <property type="protein sequence ID" value="WNQ10521.1"/>
    <property type="molecule type" value="Genomic_DNA"/>
</dbReference>
<dbReference type="RefSeq" id="WP_315604295.1">
    <property type="nucleotide sequence ID" value="NZ_CP130318.1"/>
</dbReference>
<dbReference type="SMART" id="SM00342">
    <property type="entry name" value="HTH_ARAC"/>
    <property type="match status" value="1"/>
</dbReference>
<keyword evidence="4" id="KW-1133">Transmembrane helix</keyword>
<keyword evidence="3" id="KW-0804">Transcription</keyword>
<keyword evidence="2" id="KW-0238">DNA-binding</keyword>
<dbReference type="KEGG" id="paun:MJA45_23335"/>
<dbReference type="Proteomes" id="UP001305702">
    <property type="component" value="Chromosome"/>
</dbReference>
<gene>
    <name evidence="6" type="ORF">MJA45_23335</name>
</gene>
<dbReference type="InterPro" id="IPR009057">
    <property type="entry name" value="Homeodomain-like_sf"/>
</dbReference>
<accession>A0AA96LBA0</accession>
<dbReference type="GO" id="GO:0003700">
    <property type="term" value="F:DNA-binding transcription factor activity"/>
    <property type="evidence" value="ECO:0007669"/>
    <property type="project" value="InterPro"/>
</dbReference>
<dbReference type="GO" id="GO:0043565">
    <property type="term" value="F:sequence-specific DNA binding"/>
    <property type="evidence" value="ECO:0007669"/>
    <property type="project" value="InterPro"/>
</dbReference>
<evidence type="ECO:0000313" key="6">
    <source>
        <dbReference type="EMBL" id="WNQ10521.1"/>
    </source>
</evidence>
<dbReference type="Pfam" id="PF17853">
    <property type="entry name" value="GGDEF_2"/>
    <property type="match status" value="1"/>
</dbReference>
<keyword evidence="7" id="KW-1185">Reference proteome</keyword>
<dbReference type="PROSITE" id="PS01124">
    <property type="entry name" value="HTH_ARAC_FAMILY_2"/>
    <property type="match status" value="1"/>
</dbReference>
<dbReference type="InterPro" id="IPR018062">
    <property type="entry name" value="HTH_AraC-typ_CS"/>
</dbReference>
<dbReference type="Pfam" id="PF12833">
    <property type="entry name" value="HTH_18"/>
    <property type="match status" value="1"/>
</dbReference>